<reference evidence="1 2" key="1">
    <citation type="submission" date="2020-04" db="EMBL/GenBank/DDBJ databases">
        <title>Plant Genome Project.</title>
        <authorList>
            <person name="Zhang R.-G."/>
        </authorList>
    </citation>
    <scope>NUCLEOTIDE SEQUENCE [LARGE SCALE GENOMIC DNA]</scope>
    <source>
        <strain evidence="1">YNK0</strain>
        <tissue evidence="1">Leaf</tissue>
    </source>
</reference>
<comment type="caution">
    <text evidence="1">The sequence shown here is derived from an EMBL/GenBank/DDBJ whole genome shotgun (WGS) entry which is preliminary data.</text>
</comment>
<proteinExistence type="predicted"/>
<dbReference type="Gene3D" id="6.10.140.1230">
    <property type="match status" value="1"/>
</dbReference>
<dbReference type="AlphaFoldDB" id="A0A834YKH2"/>
<keyword evidence="2" id="KW-1185">Reference proteome</keyword>
<dbReference type="OrthoDB" id="5594417at2759"/>
<dbReference type="GO" id="GO:0007034">
    <property type="term" value="P:vacuolar transport"/>
    <property type="evidence" value="ECO:0007669"/>
    <property type="project" value="InterPro"/>
</dbReference>
<gene>
    <name evidence="1" type="ORF">HHK36_026911</name>
</gene>
<name>A0A834YKH2_TETSI</name>
<evidence type="ECO:0000313" key="2">
    <source>
        <dbReference type="Proteomes" id="UP000655225"/>
    </source>
</evidence>
<dbReference type="PANTHER" id="PTHR10476">
    <property type="entry name" value="CHARGED MULTIVESICULAR BODY PROTEIN"/>
    <property type="match status" value="1"/>
</dbReference>
<accession>A0A834YKH2</accession>
<dbReference type="InterPro" id="IPR005024">
    <property type="entry name" value="Snf7_fam"/>
</dbReference>
<protein>
    <submittedName>
        <fullName evidence="1">Uncharacterized protein</fullName>
    </submittedName>
</protein>
<evidence type="ECO:0000313" key="1">
    <source>
        <dbReference type="EMBL" id="KAF8388245.1"/>
    </source>
</evidence>
<organism evidence="1 2">
    <name type="scientific">Tetracentron sinense</name>
    <name type="common">Spur-leaf</name>
    <dbReference type="NCBI Taxonomy" id="13715"/>
    <lineage>
        <taxon>Eukaryota</taxon>
        <taxon>Viridiplantae</taxon>
        <taxon>Streptophyta</taxon>
        <taxon>Embryophyta</taxon>
        <taxon>Tracheophyta</taxon>
        <taxon>Spermatophyta</taxon>
        <taxon>Magnoliopsida</taxon>
        <taxon>Trochodendrales</taxon>
        <taxon>Trochodendraceae</taxon>
        <taxon>Tetracentron</taxon>
    </lineage>
</organism>
<sequence length="212" mass="23264">MNIFAKKLTAKEVLRESKREMANATRGIEREIGALQLEEKKLVAEIKRTARTGNEAATKILARQLIRLRQQISNLQGSRAQMRGIATHTQAMSAHTSVAVGMKGASKAMAAMNKQMAPAKQVKVVREFQRQSAQMDMTTEMMSDAIDDALDNDEAEEETEELTNQVLDEIGVDVASQLSTAPKGRIAGKKIEDVSSSGVDELEKRLAALRNP</sequence>
<dbReference type="OMA" id="MEMSEEM"/>
<dbReference type="EMBL" id="JABCRI010000020">
    <property type="protein sequence ID" value="KAF8388245.1"/>
    <property type="molecule type" value="Genomic_DNA"/>
</dbReference>
<dbReference type="Pfam" id="PF03357">
    <property type="entry name" value="Snf7"/>
    <property type="match status" value="1"/>
</dbReference>
<dbReference type="Proteomes" id="UP000655225">
    <property type="component" value="Unassembled WGS sequence"/>
</dbReference>